<reference evidence="9" key="1">
    <citation type="journal article" date="2017" name="Genome Biol.">
        <title>Comparative genomics reveals high biological diversity and specific adaptations in the industrially and medically important fungal genus Aspergillus.</title>
        <authorList>
            <person name="de Vries R.P."/>
            <person name="Riley R."/>
            <person name="Wiebenga A."/>
            <person name="Aguilar-Osorio G."/>
            <person name="Amillis S."/>
            <person name="Uchima C.A."/>
            <person name="Anderluh G."/>
            <person name="Asadollahi M."/>
            <person name="Askin M."/>
            <person name="Barry K."/>
            <person name="Battaglia E."/>
            <person name="Bayram O."/>
            <person name="Benocci T."/>
            <person name="Braus-Stromeyer S.A."/>
            <person name="Caldana C."/>
            <person name="Canovas D."/>
            <person name="Cerqueira G.C."/>
            <person name="Chen F."/>
            <person name="Chen W."/>
            <person name="Choi C."/>
            <person name="Clum A."/>
            <person name="Dos Santos R.A."/>
            <person name="Damasio A.R."/>
            <person name="Diallinas G."/>
            <person name="Emri T."/>
            <person name="Fekete E."/>
            <person name="Flipphi M."/>
            <person name="Freyberg S."/>
            <person name="Gallo A."/>
            <person name="Gournas C."/>
            <person name="Habgood R."/>
            <person name="Hainaut M."/>
            <person name="Harispe M.L."/>
            <person name="Henrissat B."/>
            <person name="Hilden K.S."/>
            <person name="Hope R."/>
            <person name="Hossain A."/>
            <person name="Karabika E."/>
            <person name="Karaffa L."/>
            <person name="Karanyi Z."/>
            <person name="Krasevec N."/>
            <person name="Kuo A."/>
            <person name="Kusch H."/>
            <person name="LaButti K."/>
            <person name="Lagendijk E.L."/>
            <person name="Lapidus A."/>
            <person name="Levasseur A."/>
            <person name="Lindquist E."/>
            <person name="Lipzen A."/>
            <person name="Logrieco A.F."/>
            <person name="MacCabe A."/>
            <person name="Maekelae M.R."/>
            <person name="Malavazi I."/>
            <person name="Melin P."/>
            <person name="Meyer V."/>
            <person name="Mielnichuk N."/>
            <person name="Miskei M."/>
            <person name="Molnar A.P."/>
            <person name="Mule G."/>
            <person name="Ngan C.Y."/>
            <person name="Orejas M."/>
            <person name="Orosz E."/>
            <person name="Ouedraogo J.P."/>
            <person name="Overkamp K.M."/>
            <person name="Park H.-S."/>
            <person name="Perrone G."/>
            <person name="Piumi F."/>
            <person name="Punt P.J."/>
            <person name="Ram A.F."/>
            <person name="Ramon A."/>
            <person name="Rauscher S."/>
            <person name="Record E."/>
            <person name="Riano-Pachon D.M."/>
            <person name="Robert V."/>
            <person name="Roehrig J."/>
            <person name="Ruller R."/>
            <person name="Salamov A."/>
            <person name="Salih N.S."/>
            <person name="Samson R.A."/>
            <person name="Sandor E."/>
            <person name="Sanguinetti M."/>
            <person name="Schuetze T."/>
            <person name="Sepcic K."/>
            <person name="Shelest E."/>
            <person name="Sherlock G."/>
            <person name="Sophianopoulou V."/>
            <person name="Squina F.M."/>
            <person name="Sun H."/>
            <person name="Susca A."/>
            <person name="Todd R.B."/>
            <person name="Tsang A."/>
            <person name="Unkles S.E."/>
            <person name="van de Wiele N."/>
            <person name="van Rossen-Uffink D."/>
            <person name="Oliveira J.V."/>
            <person name="Vesth T.C."/>
            <person name="Visser J."/>
            <person name="Yu J.-H."/>
            <person name="Zhou M."/>
            <person name="Andersen M.R."/>
            <person name="Archer D.B."/>
            <person name="Baker S.E."/>
            <person name="Benoit I."/>
            <person name="Brakhage A.A."/>
            <person name="Braus G.H."/>
            <person name="Fischer R."/>
            <person name="Frisvad J.C."/>
            <person name="Goldman G.H."/>
            <person name="Houbraken J."/>
            <person name="Oakley B."/>
            <person name="Pocsi I."/>
            <person name="Scazzocchio C."/>
            <person name="Seiboth B."/>
            <person name="vanKuyk P.A."/>
            <person name="Wortman J."/>
            <person name="Dyer P.S."/>
            <person name="Grigoriev I.V."/>
        </authorList>
    </citation>
    <scope>NUCLEOTIDE SEQUENCE [LARGE SCALE GENOMIC DNA]</scope>
    <source>
        <strain evidence="9">DTO 134E9</strain>
    </source>
</reference>
<dbReference type="InterPro" id="IPR001341">
    <property type="entry name" value="Asp_kinase"/>
</dbReference>
<evidence type="ECO:0000259" key="7">
    <source>
        <dbReference type="Pfam" id="PF00696"/>
    </source>
</evidence>
<comment type="similarity">
    <text evidence="1 6">Belongs to the aspartokinase family.</text>
</comment>
<keyword evidence="3" id="KW-0547">Nucleotide-binding</keyword>
<evidence type="ECO:0000256" key="3">
    <source>
        <dbReference type="ARBA" id="ARBA00022741"/>
    </source>
</evidence>
<comment type="catalytic activity">
    <reaction evidence="6">
        <text>L-aspartate + ATP = 4-phospho-L-aspartate + ADP</text>
        <dbReference type="Rhea" id="RHEA:23776"/>
        <dbReference type="ChEBI" id="CHEBI:29991"/>
        <dbReference type="ChEBI" id="CHEBI:30616"/>
        <dbReference type="ChEBI" id="CHEBI:57535"/>
        <dbReference type="ChEBI" id="CHEBI:456216"/>
        <dbReference type="EC" id="2.7.2.4"/>
    </reaction>
</comment>
<dbReference type="EC" id="2.7.2.4" evidence="6"/>
<dbReference type="RefSeq" id="XP_040689970.1">
    <property type="nucleotide sequence ID" value="XM_040827834.1"/>
</dbReference>
<dbReference type="VEuPathDB" id="FungiDB:ASPWEDRAFT_106731"/>
<sequence>MKEAISLALGKPDIVTFPSAHESVRTVAPRPWIVQKFGGTSIGHFASKIVEEVILPETSESRVAVICSAISRSTKASGTTNRLLLACSELETDGASFSTIIDQVRLEHTQAAEREIRSREIRGRLIDRIRYECACVVNTLNAAYFLGEISPACVGRVVSAGERMSCHYVTAILQDHGREATCVDVSELSVSAAVPGSWTDKEFVDAVAAELSLKACSVPGIPVITGYFGLRSTGTLLSFVGRGYTDLCAALVATGLDAAQLQIWKEVDGVFTADPRHVPDAKLLHSLSISELRNLTFYGSEVVHCAAVDVAKDRNLAMSIRNVRDPLGSGTLVTPDVEASQEGLMAITKKSYMAIVSVRSPLGMPGFKFQSRISDILQKWQFTGELVTISESGVSLAIPIPEDRPYGALQPADVRLWSAIEELKVQFTAVKVSHCMALLCVVCRLTNSMDFALACILRVLRDLAVPVRMVLHGAIDTIAGCVIEEAHAELATKVLHRDLFSAQTMASPASTLYSASLDEIK</sequence>
<keyword evidence="4 6" id="KW-0418">Kinase</keyword>
<keyword evidence="9" id="KW-1185">Reference proteome</keyword>
<name>A0A1L9RN04_ASPWE</name>
<dbReference type="GO" id="GO:0009090">
    <property type="term" value="P:homoserine biosynthetic process"/>
    <property type="evidence" value="ECO:0007669"/>
    <property type="project" value="TreeGrafter"/>
</dbReference>
<accession>A0A1L9RN04</accession>
<dbReference type="Proteomes" id="UP000184383">
    <property type="component" value="Unassembled WGS sequence"/>
</dbReference>
<proteinExistence type="inferred from homology"/>
<dbReference type="PANTHER" id="PTHR21499">
    <property type="entry name" value="ASPARTATE KINASE"/>
    <property type="match status" value="1"/>
</dbReference>
<dbReference type="GO" id="GO:0004072">
    <property type="term" value="F:aspartate kinase activity"/>
    <property type="evidence" value="ECO:0007669"/>
    <property type="project" value="UniProtKB-EC"/>
</dbReference>
<protein>
    <recommendedName>
        <fullName evidence="6">Aspartokinase</fullName>
        <ecNumber evidence="6">2.7.2.4</ecNumber>
    </recommendedName>
</protein>
<organism evidence="8 9">
    <name type="scientific">Aspergillus wentii DTO 134E9</name>
    <dbReference type="NCBI Taxonomy" id="1073089"/>
    <lineage>
        <taxon>Eukaryota</taxon>
        <taxon>Fungi</taxon>
        <taxon>Dikarya</taxon>
        <taxon>Ascomycota</taxon>
        <taxon>Pezizomycotina</taxon>
        <taxon>Eurotiomycetes</taxon>
        <taxon>Eurotiomycetidae</taxon>
        <taxon>Eurotiales</taxon>
        <taxon>Aspergillaceae</taxon>
        <taxon>Aspergillus</taxon>
        <taxon>Aspergillus subgen. Cremei</taxon>
    </lineage>
</organism>
<gene>
    <name evidence="8" type="ORF">ASPWEDRAFT_106731</name>
</gene>
<evidence type="ECO:0000313" key="8">
    <source>
        <dbReference type="EMBL" id="OJJ36294.1"/>
    </source>
</evidence>
<dbReference type="InterPro" id="IPR001048">
    <property type="entry name" value="Asp/Glu/Uridylate_kinase"/>
</dbReference>
<dbReference type="PROSITE" id="PS00324">
    <property type="entry name" value="ASPARTOKINASE"/>
    <property type="match status" value="1"/>
</dbReference>
<evidence type="ECO:0000313" key="9">
    <source>
        <dbReference type="Proteomes" id="UP000184383"/>
    </source>
</evidence>
<dbReference type="AlphaFoldDB" id="A0A1L9RN04"/>
<keyword evidence="2 6" id="KW-0808">Transferase</keyword>
<dbReference type="NCBIfam" id="TIGR00657">
    <property type="entry name" value="asp_kinases"/>
    <property type="match status" value="1"/>
</dbReference>
<evidence type="ECO:0000256" key="5">
    <source>
        <dbReference type="ARBA" id="ARBA00022840"/>
    </source>
</evidence>
<keyword evidence="5" id="KW-0067">ATP-binding</keyword>
<dbReference type="EMBL" id="KV878211">
    <property type="protein sequence ID" value="OJJ36294.1"/>
    <property type="molecule type" value="Genomic_DNA"/>
</dbReference>
<dbReference type="PANTHER" id="PTHR21499:SF59">
    <property type="entry name" value="ASPARTOKINASE"/>
    <property type="match status" value="1"/>
</dbReference>
<dbReference type="GO" id="GO:0005524">
    <property type="term" value="F:ATP binding"/>
    <property type="evidence" value="ECO:0007669"/>
    <property type="project" value="UniProtKB-KW"/>
</dbReference>
<evidence type="ECO:0000256" key="4">
    <source>
        <dbReference type="ARBA" id="ARBA00022777"/>
    </source>
</evidence>
<dbReference type="OrthoDB" id="4323675at2759"/>
<dbReference type="GO" id="GO:0005829">
    <property type="term" value="C:cytosol"/>
    <property type="evidence" value="ECO:0007669"/>
    <property type="project" value="TreeGrafter"/>
</dbReference>
<evidence type="ECO:0000256" key="1">
    <source>
        <dbReference type="ARBA" id="ARBA00010122"/>
    </source>
</evidence>
<dbReference type="InterPro" id="IPR018042">
    <property type="entry name" value="Aspartate_kinase_CS"/>
</dbReference>
<dbReference type="STRING" id="1073089.A0A1L9RN04"/>
<dbReference type="Gene3D" id="3.40.1160.10">
    <property type="entry name" value="Acetylglutamate kinase-like"/>
    <property type="match status" value="1"/>
</dbReference>
<dbReference type="Pfam" id="PF00696">
    <property type="entry name" value="AA_kinase"/>
    <property type="match status" value="1"/>
</dbReference>
<evidence type="ECO:0000256" key="2">
    <source>
        <dbReference type="ARBA" id="ARBA00022679"/>
    </source>
</evidence>
<dbReference type="GO" id="GO:0009089">
    <property type="term" value="P:lysine biosynthetic process via diaminopimelate"/>
    <property type="evidence" value="ECO:0007669"/>
    <property type="project" value="TreeGrafter"/>
</dbReference>
<evidence type="ECO:0000256" key="6">
    <source>
        <dbReference type="RuleBase" id="RU003448"/>
    </source>
</evidence>
<dbReference type="InterPro" id="IPR036393">
    <property type="entry name" value="AceGlu_kinase-like_sf"/>
</dbReference>
<feature type="domain" description="Aspartate/glutamate/uridylate kinase" evidence="7">
    <location>
        <begin position="32"/>
        <end position="322"/>
    </location>
</feature>
<dbReference type="Gene3D" id="3.30.70.260">
    <property type="match status" value="2"/>
</dbReference>
<dbReference type="SUPFAM" id="SSF53633">
    <property type="entry name" value="Carbamate kinase-like"/>
    <property type="match status" value="1"/>
</dbReference>
<dbReference type="GeneID" id="63743682"/>